<protein>
    <submittedName>
        <fullName evidence="1">Uncharacterized protein</fullName>
    </submittedName>
</protein>
<accession>X1IAF5</accession>
<name>X1IAF5_9ZZZZ</name>
<evidence type="ECO:0000313" key="1">
    <source>
        <dbReference type="EMBL" id="GAH78682.1"/>
    </source>
</evidence>
<proteinExistence type="predicted"/>
<dbReference type="EMBL" id="BARU01040534">
    <property type="protein sequence ID" value="GAH78682.1"/>
    <property type="molecule type" value="Genomic_DNA"/>
</dbReference>
<gene>
    <name evidence="1" type="ORF">S03H2_62651</name>
</gene>
<feature type="non-terminal residue" evidence="1">
    <location>
        <position position="104"/>
    </location>
</feature>
<sequence>MFEEVEPIILKILKTFDSKRYLLMPEENGGYPKTMMRDTKLRVQHLEDLAGNHLFDDHPYLFGISKREAQMVRSYLQMNTASKRLLDEMYEAFPLLEGEDEKYQ</sequence>
<comment type="caution">
    <text evidence="1">The sequence shown here is derived from an EMBL/GenBank/DDBJ whole genome shotgun (WGS) entry which is preliminary data.</text>
</comment>
<reference evidence="1" key="1">
    <citation type="journal article" date="2014" name="Front. Microbiol.">
        <title>High frequency of phylogenetically diverse reductive dehalogenase-homologous genes in deep subseafloor sedimentary metagenomes.</title>
        <authorList>
            <person name="Kawai M."/>
            <person name="Futagami T."/>
            <person name="Toyoda A."/>
            <person name="Takaki Y."/>
            <person name="Nishi S."/>
            <person name="Hori S."/>
            <person name="Arai W."/>
            <person name="Tsubouchi T."/>
            <person name="Morono Y."/>
            <person name="Uchiyama I."/>
            <person name="Ito T."/>
            <person name="Fujiyama A."/>
            <person name="Inagaki F."/>
            <person name="Takami H."/>
        </authorList>
    </citation>
    <scope>NUCLEOTIDE SEQUENCE</scope>
    <source>
        <strain evidence="1">Expedition CK06-06</strain>
    </source>
</reference>
<organism evidence="1">
    <name type="scientific">marine sediment metagenome</name>
    <dbReference type="NCBI Taxonomy" id="412755"/>
    <lineage>
        <taxon>unclassified sequences</taxon>
        <taxon>metagenomes</taxon>
        <taxon>ecological metagenomes</taxon>
    </lineage>
</organism>
<dbReference type="AlphaFoldDB" id="X1IAF5"/>